<reference evidence="3" key="1">
    <citation type="journal article" date="2023" name="Commun. Biol.">
        <title>Genome analysis of Parmales, the sister group of diatoms, reveals the evolutionary specialization of diatoms from phago-mixotrophs to photoautotrophs.</title>
        <authorList>
            <person name="Ban H."/>
            <person name="Sato S."/>
            <person name="Yoshikawa S."/>
            <person name="Yamada K."/>
            <person name="Nakamura Y."/>
            <person name="Ichinomiya M."/>
            <person name="Sato N."/>
            <person name="Blanc-Mathieu R."/>
            <person name="Endo H."/>
            <person name="Kuwata A."/>
            <person name="Ogata H."/>
        </authorList>
    </citation>
    <scope>NUCLEOTIDE SEQUENCE [LARGE SCALE GENOMIC DNA]</scope>
</reference>
<organism evidence="2 3">
    <name type="scientific">Triparma columacea</name>
    <dbReference type="NCBI Taxonomy" id="722753"/>
    <lineage>
        <taxon>Eukaryota</taxon>
        <taxon>Sar</taxon>
        <taxon>Stramenopiles</taxon>
        <taxon>Ochrophyta</taxon>
        <taxon>Bolidophyceae</taxon>
        <taxon>Parmales</taxon>
        <taxon>Triparmaceae</taxon>
        <taxon>Triparma</taxon>
    </lineage>
</organism>
<dbReference type="EMBL" id="BRYA01001477">
    <property type="protein sequence ID" value="GMI44332.1"/>
    <property type="molecule type" value="Genomic_DNA"/>
</dbReference>
<dbReference type="AlphaFoldDB" id="A0A9W7GFC5"/>
<evidence type="ECO:0000313" key="2">
    <source>
        <dbReference type="EMBL" id="GMI44332.1"/>
    </source>
</evidence>
<keyword evidence="3" id="KW-1185">Reference proteome</keyword>
<feature type="transmembrane region" description="Helical" evidence="1">
    <location>
        <begin position="89"/>
        <end position="108"/>
    </location>
</feature>
<dbReference type="Proteomes" id="UP001165065">
    <property type="component" value="Unassembled WGS sequence"/>
</dbReference>
<protein>
    <submittedName>
        <fullName evidence="2">Uncharacterized protein</fullName>
    </submittedName>
</protein>
<name>A0A9W7GFC5_9STRA</name>
<feature type="transmembrane region" description="Helical" evidence="1">
    <location>
        <begin position="151"/>
        <end position="174"/>
    </location>
</feature>
<feature type="transmembrane region" description="Helical" evidence="1">
    <location>
        <begin position="48"/>
        <end position="68"/>
    </location>
</feature>
<feature type="transmembrane region" description="Helical" evidence="1">
    <location>
        <begin position="120"/>
        <end position="139"/>
    </location>
</feature>
<evidence type="ECO:0000313" key="3">
    <source>
        <dbReference type="Proteomes" id="UP001165065"/>
    </source>
</evidence>
<proteinExistence type="predicted"/>
<keyword evidence="1" id="KW-0472">Membrane</keyword>
<comment type="caution">
    <text evidence="2">The sequence shown here is derived from an EMBL/GenBank/DDBJ whole genome shotgun (WGS) entry which is preliminary data.</text>
</comment>
<gene>
    <name evidence="2" type="ORF">TrCOL_g755</name>
</gene>
<sequence>MFETEGDGRSFCCSSNQSYSFAHICYRPFEFQGSYIFSLFSLYVPLPFMKLSLTSLYGSIVVPLLPLLPALLKRITNFRPLQSSTVELLTFYCLIVLLRIGVLYYLPLIVQQRIKTTFDFSDHIVLFYCQIIPILEHYYNFKKTPALPREIDVVGVVSFYLQSVLPLLVCFTVWRETVRTAMWFHTPLESLVAYVFSFYYGRIVLTRIENFIVGGGYKKRRV</sequence>
<evidence type="ECO:0000256" key="1">
    <source>
        <dbReference type="SAM" id="Phobius"/>
    </source>
</evidence>
<dbReference type="OrthoDB" id="44864at2759"/>
<accession>A0A9W7GFC5</accession>
<keyword evidence="1" id="KW-0812">Transmembrane</keyword>
<keyword evidence="1" id="KW-1133">Transmembrane helix</keyword>